<evidence type="ECO:0008006" key="4">
    <source>
        <dbReference type="Google" id="ProtNLM"/>
    </source>
</evidence>
<evidence type="ECO:0000256" key="1">
    <source>
        <dbReference type="SAM" id="Phobius"/>
    </source>
</evidence>
<keyword evidence="1" id="KW-0812">Transmembrane</keyword>
<sequence length="117" mass="12298">MRTLFRLAFWALLGLLAFVTLSPIGLRPEVGPANIERALAYAAFGMLAALAYPRHRFAILVFVVVAAGLLEAGQNLSATRHGRVDDFLVKAGSGAVGWLAACATLILAGIVPRPKAG</sequence>
<name>A0ABW2BPX4_9HYPH</name>
<feature type="transmembrane region" description="Helical" evidence="1">
    <location>
        <begin position="33"/>
        <end position="52"/>
    </location>
</feature>
<comment type="caution">
    <text evidence="2">The sequence shown here is derived from an EMBL/GenBank/DDBJ whole genome shotgun (WGS) entry which is preliminary data.</text>
</comment>
<organism evidence="2 3">
    <name type="scientific">Methylobacterium komagatae</name>
    <dbReference type="NCBI Taxonomy" id="374425"/>
    <lineage>
        <taxon>Bacteria</taxon>
        <taxon>Pseudomonadati</taxon>
        <taxon>Pseudomonadota</taxon>
        <taxon>Alphaproteobacteria</taxon>
        <taxon>Hyphomicrobiales</taxon>
        <taxon>Methylobacteriaceae</taxon>
        <taxon>Methylobacterium</taxon>
    </lineage>
</organism>
<keyword evidence="1" id="KW-1133">Transmembrane helix</keyword>
<evidence type="ECO:0000313" key="2">
    <source>
        <dbReference type="EMBL" id="MFC6791907.1"/>
    </source>
</evidence>
<proteinExistence type="predicted"/>
<reference evidence="3" key="1">
    <citation type="journal article" date="2019" name="Int. J. Syst. Evol. Microbiol.">
        <title>The Global Catalogue of Microorganisms (GCM) 10K type strain sequencing project: providing services to taxonomists for standard genome sequencing and annotation.</title>
        <authorList>
            <consortium name="The Broad Institute Genomics Platform"/>
            <consortium name="The Broad Institute Genome Sequencing Center for Infectious Disease"/>
            <person name="Wu L."/>
            <person name="Ma J."/>
        </authorList>
    </citation>
    <scope>NUCLEOTIDE SEQUENCE [LARGE SCALE GENOMIC DNA]</scope>
    <source>
        <strain evidence="3">CCUG 48316</strain>
    </source>
</reference>
<dbReference type="EMBL" id="JBHSWN010000001">
    <property type="protein sequence ID" value="MFC6791907.1"/>
    <property type="molecule type" value="Genomic_DNA"/>
</dbReference>
<dbReference type="Proteomes" id="UP001596292">
    <property type="component" value="Unassembled WGS sequence"/>
</dbReference>
<protein>
    <recommendedName>
        <fullName evidence="4">VanZ family protein</fullName>
    </recommendedName>
</protein>
<feature type="transmembrane region" description="Helical" evidence="1">
    <location>
        <begin position="57"/>
        <end position="76"/>
    </location>
</feature>
<keyword evidence="3" id="KW-1185">Reference proteome</keyword>
<gene>
    <name evidence="2" type="ORF">ACFQE0_21300</name>
</gene>
<feature type="transmembrane region" description="Helical" evidence="1">
    <location>
        <begin position="88"/>
        <end position="111"/>
    </location>
</feature>
<accession>A0ABW2BPX4</accession>
<evidence type="ECO:0000313" key="3">
    <source>
        <dbReference type="Proteomes" id="UP001596292"/>
    </source>
</evidence>
<keyword evidence="1" id="KW-0472">Membrane</keyword>
<dbReference type="RefSeq" id="WP_378973211.1">
    <property type="nucleotide sequence ID" value="NZ_JBHSWN010000001.1"/>
</dbReference>